<evidence type="ECO:0000313" key="2">
    <source>
        <dbReference type="EMBL" id="TQF06970.1"/>
    </source>
</evidence>
<proteinExistence type="predicted"/>
<dbReference type="PANTHER" id="PTHR38441">
    <property type="entry name" value="INTEGRAL MEMBRANE PROTEIN-RELATED"/>
    <property type="match status" value="1"/>
</dbReference>
<evidence type="ECO:0000256" key="1">
    <source>
        <dbReference type="SAM" id="Phobius"/>
    </source>
</evidence>
<protein>
    <submittedName>
        <fullName evidence="2">DUF485 domain-containing protein</fullName>
    </submittedName>
</protein>
<dbReference type="Pfam" id="PF04341">
    <property type="entry name" value="DUF485"/>
    <property type="match status" value="1"/>
</dbReference>
<keyword evidence="1" id="KW-0812">Transmembrane</keyword>
<dbReference type="InterPro" id="IPR007436">
    <property type="entry name" value="DUF485"/>
</dbReference>
<dbReference type="PANTHER" id="PTHR38441:SF1">
    <property type="entry name" value="MEMBRANE PROTEIN"/>
    <property type="match status" value="1"/>
</dbReference>
<keyword evidence="1" id="KW-1133">Transmembrane helix</keyword>
<accession>A0A540WD52</accession>
<keyword evidence="3" id="KW-1185">Reference proteome</keyword>
<dbReference type="RefSeq" id="WP_141637375.1">
    <property type="nucleotide sequence ID" value="NZ_VIGB01000003.1"/>
</dbReference>
<dbReference type="EMBL" id="VIGB01000003">
    <property type="protein sequence ID" value="TQF06970.1"/>
    <property type="molecule type" value="Genomic_DNA"/>
</dbReference>
<organism evidence="2 3">
    <name type="scientific">Kitasatospora acidiphila</name>
    <dbReference type="NCBI Taxonomy" id="2567942"/>
    <lineage>
        <taxon>Bacteria</taxon>
        <taxon>Bacillati</taxon>
        <taxon>Actinomycetota</taxon>
        <taxon>Actinomycetes</taxon>
        <taxon>Kitasatosporales</taxon>
        <taxon>Streptomycetaceae</taxon>
        <taxon>Kitasatospora</taxon>
    </lineage>
</organism>
<comment type="caution">
    <text evidence="2">The sequence shown here is derived from an EMBL/GenBank/DDBJ whole genome shotgun (WGS) entry which is preliminary data.</text>
</comment>
<reference evidence="2 3" key="1">
    <citation type="submission" date="2019-06" db="EMBL/GenBank/DDBJ databases">
        <title>Description of Kitasatospora acidophila sp. nov. isolated from pine grove soil, and reclassification of Streptomyces novaecaesareae to Kitasatospora novaeceasareae comb. nov.</title>
        <authorList>
            <person name="Kim M.J."/>
        </authorList>
    </citation>
    <scope>NUCLEOTIDE SEQUENCE [LARGE SCALE GENOMIC DNA]</scope>
    <source>
        <strain evidence="2 3">MMS16-CNU292</strain>
    </source>
</reference>
<dbReference type="Proteomes" id="UP000319103">
    <property type="component" value="Unassembled WGS sequence"/>
</dbReference>
<gene>
    <name evidence="2" type="ORF">E6W39_38275</name>
</gene>
<feature type="transmembrane region" description="Helical" evidence="1">
    <location>
        <begin position="65"/>
        <end position="86"/>
    </location>
</feature>
<evidence type="ECO:0000313" key="3">
    <source>
        <dbReference type="Proteomes" id="UP000319103"/>
    </source>
</evidence>
<dbReference type="OrthoDB" id="3543412at2"/>
<feature type="transmembrane region" description="Helical" evidence="1">
    <location>
        <begin position="31"/>
        <end position="53"/>
    </location>
</feature>
<dbReference type="AlphaFoldDB" id="A0A540WD52"/>
<sequence>MFDPAAPSRRAAPWIGDDPRFVELRSAYRRFVFPVTAAFLLWFLTYVLCSAYARGFMATKVVGNVNVALVFGLLQFASTFGIAAAYSRFAWRRLDPPAAALRLRAAAAAGEPAAVAAADGSLKGRQA</sequence>
<keyword evidence="1" id="KW-0472">Membrane</keyword>
<name>A0A540WD52_9ACTN</name>